<dbReference type="PANTHER" id="PTHR12838">
    <property type="entry name" value="U3 SMALL NUCLEOLAR RNA-ASSOCIATED PROTEIN 11"/>
    <property type="match status" value="1"/>
</dbReference>
<organism evidence="6 7">
    <name type="scientific">Carpinus fangiana</name>
    <dbReference type="NCBI Taxonomy" id="176857"/>
    <lineage>
        <taxon>Eukaryota</taxon>
        <taxon>Viridiplantae</taxon>
        <taxon>Streptophyta</taxon>
        <taxon>Embryophyta</taxon>
        <taxon>Tracheophyta</taxon>
        <taxon>Spermatophyta</taxon>
        <taxon>Magnoliopsida</taxon>
        <taxon>eudicotyledons</taxon>
        <taxon>Gunneridae</taxon>
        <taxon>Pentapetalae</taxon>
        <taxon>rosids</taxon>
        <taxon>fabids</taxon>
        <taxon>Fagales</taxon>
        <taxon>Betulaceae</taxon>
        <taxon>Carpinus</taxon>
    </lineage>
</organism>
<feature type="region of interest" description="Disordered" evidence="5">
    <location>
        <begin position="1"/>
        <end position="30"/>
    </location>
</feature>
<dbReference type="EMBL" id="VIBQ01000038">
    <property type="protein sequence ID" value="KAB8446170.1"/>
    <property type="molecule type" value="Genomic_DNA"/>
</dbReference>
<evidence type="ECO:0000256" key="2">
    <source>
        <dbReference type="ARBA" id="ARBA00008105"/>
    </source>
</evidence>
<sequence>MSSSRKNPNTTRAYRERAQPLSRAKHGLLEKHKDYKLRAADHNAKRAKLRALQQKAAERNADEFYFGMMTARTDTRTGRKDVEDGKGGGRGNVALSQDVVRLLKTQDVGYVRTMLQRARREREALEAEVAVVEDGEGARLRVLRDEVGKGQQGSDDEFDMDVDGGGDKATAKHTVFVDDEEEQKAFNAAEWFGTDEKGLQQTYNRPRRRSSLAAEGSDVPLATKQKTKKLSPEQVKQAWKEGRQQQKRRALKQEQRLQKLAAVREREKSLSIAERELDLQRAKMENSVGGVNKKGVKFKVKERKR</sequence>
<dbReference type="OrthoDB" id="29058at2759"/>
<gene>
    <name evidence="6" type="ORF">FH972_025152</name>
</gene>
<feature type="region of interest" description="Disordered" evidence="5">
    <location>
        <begin position="196"/>
        <end position="253"/>
    </location>
</feature>
<evidence type="ECO:0000256" key="3">
    <source>
        <dbReference type="ARBA" id="ARBA00022552"/>
    </source>
</evidence>
<evidence type="ECO:0000256" key="5">
    <source>
        <dbReference type="SAM" id="MobiDB-lite"/>
    </source>
</evidence>
<evidence type="ECO:0000256" key="1">
    <source>
        <dbReference type="ARBA" id="ARBA00004604"/>
    </source>
</evidence>
<evidence type="ECO:0008006" key="8">
    <source>
        <dbReference type="Google" id="ProtNLM"/>
    </source>
</evidence>
<evidence type="ECO:0000313" key="7">
    <source>
        <dbReference type="Proteomes" id="UP000327013"/>
    </source>
</evidence>
<dbReference type="GO" id="GO:0032040">
    <property type="term" value="C:small-subunit processome"/>
    <property type="evidence" value="ECO:0007669"/>
    <property type="project" value="InterPro"/>
</dbReference>
<dbReference type="InterPro" id="IPR007144">
    <property type="entry name" value="SSU_processome_Utp11"/>
</dbReference>
<dbReference type="GO" id="GO:0006364">
    <property type="term" value="P:rRNA processing"/>
    <property type="evidence" value="ECO:0007669"/>
    <property type="project" value="UniProtKB-KW"/>
</dbReference>
<name>A0A5N6L070_9ROSI</name>
<proteinExistence type="inferred from homology"/>
<reference evidence="6 7" key="1">
    <citation type="submission" date="2019-06" db="EMBL/GenBank/DDBJ databases">
        <title>A chromosomal-level reference genome of Carpinus fangiana (Coryloideae, Betulaceae).</title>
        <authorList>
            <person name="Yang X."/>
            <person name="Wang Z."/>
            <person name="Zhang L."/>
            <person name="Hao G."/>
            <person name="Liu J."/>
            <person name="Yang Y."/>
        </authorList>
    </citation>
    <scope>NUCLEOTIDE SEQUENCE [LARGE SCALE GENOMIC DNA]</scope>
    <source>
        <strain evidence="6">Cfa_2016G</strain>
        <tissue evidence="6">Leaf</tissue>
    </source>
</reference>
<dbReference type="Pfam" id="PF03998">
    <property type="entry name" value="Utp11"/>
    <property type="match status" value="1"/>
</dbReference>
<evidence type="ECO:0000256" key="4">
    <source>
        <dbReference type="ARBA" id="ARBA00023242"/>
    </source>
</evidence>
<dbReference type="AlphaFoldDB" id="A0A5N6L070"/>
<keyword evidence="3" id="KW-0698">rRNA processing</keyword>
<comment type="similarity">
    <text evidence="2">Belongs to the UTP11 family.</text>
</comment>
<protein>
    <recommendedName>
        <fullName evidence="8">U3 small nucleolar RNA-associated protein 11</fullName>
    </recommendedName>
</protein>
<keyword evidence="4" id="KW-0539">Nucleus</keyword>
<dbReference type="PANTHER" id="PTHR12838:SF0">
    <property type="entry name" value="U3 SMALL NUCLEOLAR RNA-ASSOCIATED PROTEIN 11-RELATED"/>
    <property type="match status" value="1"/>
</dbReference>
<accession>A0A5N6L070</accession>
<comment type="subcellular location">
    <subcellularLocation>
        <location evidence="1">Nucleus</location>
        <location evidence="1">Nucleolus</location>
    </subcellularLocation>
</comment>
<evidence type="ECO:0000313" key="6">
    <source>
        <dbReference type="EMBL" id="KAB8446170.1"/>
    </source>
</evidence>
<dbReference type="Proteomes" id="UP000327013">
    <property type="component" value="Unassembled WGS sequence"/>
</dbReference>
<keyword evidence="7" id="KW-1185">Reference proteome</keyword>
<comment type="caution">
    <text evidence="6">The sequence shown here is derived from an EMBL/GenBank/DDBJ whole genome shotgun (WGS) entry which is preliminary data.</text>
</comment>
<feature type="compositionally biased region" description="Polar residues" evidence="5">
    <location>
        <begin position="1"/>
        <end position="12"/>
    </location>
</feature>